<reference evidence="4 5" key="1">
    <citation type="submission" date="2016-01" db="EMBL/GenBank/DDBJ databases">
        <title>Genome sequencing of Roseivirga spongicola UST030701-084.</title>
        <authorList>
            <person name="Selvaratnam C."/>
            <person name="Thevarajoo S."/>
            <person name="Goh K.M."/>
            <person name="Ee R."/>
            <person name="Chan K.-G."/>
            <person name="Chong C.S."/>
        </authorList>
    </citation>
    <scope>NUCLEOTIDE SEQUENCE [LARGE SCALE GENOMIC DNA]</scope>
    <source>
        <strain evidence="4 5">UST030701-084</strain>
    </source>
</reference>
<proteinExistence type="inferred from homology"/>
<evidence type="ECO:0000313" key="4">
    <source>
        <dbReference type="EMBL" id="KYG77713.1"/>
    </source>
</evidence>
<dbReference type="InterPro" id="IPR050855">
    <property type="entry name" value="NDM-1-like"/>
</dbReference>
<dbReference type="STRING" id="333140.AWW68_02785"/>
<accession>A0A150XG74</accession>
<sequence>MLNRRQFIQNSMVVSAGLSISNPLLKLLFQNDYQMEMLRNNVGIFTERGGTIAYMITKEGIVVVDSQFPAQANHLIEEIQKKSDRKIDLLVNTHHHGDHTAGNIAFKGLVNKVMAHENSLKNQKRSAEGQGSLDNQLLPDTTYSNGMIKEKVGGERVALHYFGPGHTDGDSFVHFENANIVHTGDLLFNRRVPYIDKSAGANITNWQVVLEKAYNTFDTNTLFVFGHAGDGYEVKGNREDLLAFQNYLGKVMEFVKKGQAAGKTKEQLAEATEIPGAPQWKGGQTRAVNAAWMELFGE</sequence>
<dbReference type="PANTHER" id="PTHR42951:SF4">
    <property type="entry name" value="ACYL-COENZYME A THIOESTERASE MBLAC2"/>
    <property type="match status" value="1"/>
</dbReference>
<dbReference type="SMART" id="SM00849">
    <property type="entry name" value="Lactamase_B"/>
    <property type="match status" value="1"/>
</dbReference>
<dbReference type="InterPro" id="IPR036866">
    <property type="entry name" value="RibonucZ/Hydroxyglut_hydro"/>
</dbReference>
<dbReference type="SUPFAM" id="SSF56281">
    <property type="entry name" value="Metallo-hydrolase/oxidoreductase"/>
    <property type="match status" value="1"/>
</dbReference>
<keyword evidence="5" id="KW-1185">Reference proteome</keyword>
<evidence type="ECO:0000259" key="3">
    <source>
        <dbReference type="SMART" id="SM00849"/>
    </source>
</evidence>
<feature type="domain" description="Metallo-beta-lactamase" evidence="3">
    <location>
        <begin position="50"/>
        <end position="227"/>
    </location>
</feature>
<dbReference type="CDD" id="cd16282">
    <property type="entry name" value="metallo-hydrolase-like_MBL-fold"/>
    <property type="match status" value="1"/>
</dbReference>
<feature type="region of interest" description="Disordered" evidence="2">
    <location>
        <begin position="119"/>
        <end position="138"/>
    </location>
</feature>
<dbReference type="Pfam" id="PF00753">
    <property type="entry name" value="Lactamase_B"/>
    <property type="match status" value="1"/>
</dbReference>
<dbReference type="GO" id="GO:0017001">
    <property type="term" value="P:antibiotic catabolic process"/>
    <property type="evidence" value="ECO:0007669"/>
    <property type="project" value="UniProtKB-ARBA"/>
</dbReference>
<protein>
    <submittedName>
        <fullName evidence="4">MBL fold metallo-hydrolase</fullName>
    </submittedName>
</protein>
<dbReference type="RefSeq" id="WP_068216350.1">
    <property type="nucleotide sequence ID" value="NZ_CP139724.1"/>
</dbReference>
<dbReference type="GO" id="GO:0016787">
    <property type="term" value="F:hydrolase activity"/>
    <property type="evidence" value="ECO:0007669"/>
    <property type="project" value="UniProtKB-KW"/>
</dbReference>
<gene>
    <name evidence="4" type="ORF">AWW68_02785</name>
</gene>
<comment type="similarity">
    <text evidence="1">Belongs to the metallo-beta-lactamase superfamily. Class-B beta-lactamase family.</text>
</comment>
<dbReference type="EMBL" id="LRPC01000001">
    <property type="protein sequence ID" value="KYG77713.1"/>
    <property type="molecule type" value="Genomic_DNA"/>
</dbReference>
<comment type="caution">
    <text evidence="4">The sequence shown here is derived from an EMBL/GenBank/DDBJ whole genome shotgun (WGS) entry which is preliminary data.</text>
</comment>
<evidence type="ECO:0000313" key="5">
    <source>
        <dbReference type="Proteomes" id="UP000075606"/>
    </source>
</evidence>
<keyword evidence="4" id="KW-0378">Hydrolase</keyword>
<dbReference type="InterPro" id="IPR001279">
    <property type="entry name" value="Metallo-B-lactamas"/>
</dbReference>
<dbReference type="Proteomes" id="UP000075606">
    <property type="component" value="Unassembled WGS sequence"/>
</dbReference>
<dbReference type="Gene3D" id="3.60.15.10">
    <property type="entry name" value="Ribonuclease Z/Hydroxyacylglutathione hydrolase-like"/>
    <property type="match status" value="1"/>
</dbReference>
<dbReference type="PANTHER" id="PTHR42951">
    <property type="entry name" value="METALLO-BETA-LACTAMASE DOMAIN-CONTAINING"/>
    <property type="match status" value="1"/>
</dbReference>
<evidence type="ECO:0000256" key="1">
    <source>
        <dbReference type="ARBA" id="ARBA00005250"/>
    </source>
</evidence>
<dbReference type="OrthoDB" id="9769598at2"/>
<evidence type="ECO:0000256" key="2">
    <source>
        <dbReference type="SAM" id="MobiDB-lite"/>
    </source>
</evidence>
<dbReference type="AlphaFoldDB" id="A0A150XG74"/>
<name>A0A150XG74_9BACT</name>
<organism evidence="4 5">
    <name type="scientific">Roseivirga spongicola</name>
    <dbReference type="NCBI Taxonomy" id="333140"/>
    <lineage>
        <taxon>Bacteria</taxon>
        <taxon>Pseudomonadati</taxon>
        <taxon>Bacteroidota</taxon>
        <taxon>Cytophagia</taxon>
        <taxon>Cytophagales</taxon>
        <taxon>Roseivirgaceae</taxon>
        <taxon>Roseivirga</taxon>
    </lineage>
</organism>